<evidence type="ECO:0000313" key="1">
    <source>
        <dbReference type="EMBL" id="AVG46795.1"/>
    </source>
</evidence>
<reference evidence="1" key="1">
    <citation type="journal article" date="2017" name="Front. Microbiol.">
        <title>Genome Characterization of the First Mimiviruses of Lineage C Isolated in Brazil.</title>
        <authorList>
            <person name="Assis F.L."/>
            <person name="Franco-Luiz A.P.M."/>
            <person name="Dos Santos R.N."/>
            <person name="Campos F.S."/>
            <person name="Dornas F.P."/>
            <person name="Borato P.V.M."/>
            <person name="Franco A.C."/>
            <person name="Abrahao J.S."/>
            <person name="Colson P."/>
            <person name="Scola B."/>
        </authorList>
    </citation>
    <scope>NUCLEOTIDE SEQUENCE [LARGE SCALE GENOMIC DNA]</scope>
</reference>
<dbReference type="EMBL" id="MG602507">
    <property type="protein sequence ID" value="AVG46795.1"/>
    <property type="molecule type" value="Genomic_DNA"/>
</dbReference>
<sequence length="80" mass="9914">MSDYNRLINYIENDYYSWENNISEWISDDYHSWLNDATRECSTRYQLNRSFDNWQNYVGHIVQSEFNDLVEYYDELVSDF</sequence>
<organism evidence="1">
    <name type="scientific">Acanthamoeba polyphaga mimivirus</name>
    <name type="common">APMV</name>
    <dbReference type="NCBI Taxonomy" id="212035"/>
    <lineage>
        <taxon>Viruses</taxon>
        <taxon>Varidnaviria</taxon>
        <taxon>Bamfordvirae</taxon>
        <taxon>Nucleocytoviricota</taxon>
        <taxon>Megaviricetes</taxon>
        <taxon>Imitervirales</taxon>
        <taxon>Mimiviridae</taxon>
        <taxon>Megamimivirinae</taxon>
        <taxon>Mimivirus</taxon>
        <taxon>Mimivirus bradfordmassiliense</taxon>
    </lineage>
</organism>
<name>A0A2L2DKW1_MIMIV</name>
<proteinExistence type="predicted"/>
<dbReference type="Proteomes" id="UP000280369">
    <property type="component" value="Segment"/>
</dbReference>
<organismHost>
    <name type="scientific">Acanthamoeba polyphaga</name>
    <name type="common">Amoeba</name>
    <dbReference type="NCBI Taxonomy" id="5757"/>
</organismHost>
<accession>A0A2L2DKW1</accession>
<protein>
    <submittedName>
        <fullName evidence="1">Uncharacterized protein</fullName>
    </submittedName>
</protein>